<keyword evidence="3" id="KW-0804">Transcription</keyword>
<dbReference type="PANTHER" id="PTHR38465">
    <property type="entry name" value="HTH-TYPE TRANSCRIPTIONAL REGULATOR MJ1563-RELATED"/>
    <property type="match status" value="1"/>
</dbReference>
<reference evidence="5 6" key="1">
    <citation type="submission" date="2020-12" db="EMBL/GenBank/DDBJ databases">
        <title>FDA dAtabase for Regulatory Grade micrObial Sequences (FDA-ARGOS): Supporting development and validation of Infectious Disease Dx tests.</title>
        <authorList>
            <person name="Sproer C."/>
            <person name="Gronow S."/>
            <person name="Severitt S."/>
            <person name="Schroder I."/>
            <person name="Tallon L."/>
            <person name="Sadzewicz L."/>
            <person name="Zhao X."/>
            <person name="Boylan J."/>
            <person name="Ott S."/>
            <person name="Bowen H."/>
            <person name="Vavikolanu K."/>
            <person name="Mehta A."/>
            <person name="Aluvathingal J."/>
            <person name="Nadendla S."/>
            <person name="Lowell S."/>
            <person name="Myers T."/>
            <person name="Yan Y."/>
            <person name="Sichtig H."/>
        </authorList>
    </citation>
    <scope>NUCLEOTIDE SEQUENCE [LARGE SCALE GENOMIC DNA]</scope>
    <source>
        <strain evidence="5 6">FDAARGOS_990</strain>
    </source>
</reference>
<evidence type="ECO:0000259" key="4">
    <source>
        <dbReference type="Pfam" id="PF12802"/>
    </source>
</evidence>
<dbReference type="PANTHER" id="PTHR38465:SF2">
    <property type="entry name" value="HTH-TYPE TRANSCRIPTIONAL REGULATOR MMPR5"/>
    <property type="match status" value="1"/>
</dbReference>
<evidence type="ECO:0000313" key="5">
    <source>
        <dbReference type="EMBL" id="QQB15688.1"/>
    </source>
</evidence>
<proteinExistence type="predicted"/>
<dbReference type="InterPro" id="IPR011991">
    <property type="entry name" value="ArsR-like_HTH"/>
</dbReference>
<dbReference type="Gene3D" id="1.10.10.10">
    <property type="entry name" value="Winged helix-like DNA-binding domain superfamily/Winged helix DNA-binding domain"/>
    <property type="match status" value="1"/>
</dbReference>
<evidence type="ECO:0000313" key="6">
    <source>
        <dbReference type="Proteomes" id="UP000595374"/>
    </source>
</evidence>
<sequence>MSDDSTAGRAFRIEFSTRFGTMWAMSGASVLEGRIAGYLLLDSSGGVTAAELTESLGISAGTVSTATRRLVDSGFVRRVRRPGTRADRFIMDEDVWAGFLEREYAYLRAQRSLAASALERVAPGTDAHARVTNMHDYMSWLIDDVDLAAAWEEHKAALTQARSPRARRAGRAPQAD</sequence>
<dbReference type="Proteomes" id="UP000595374">
    <property type="component" value="Chromosome"/>
</dbReference>
<dbReference type="EMBL" id="CP065989">
    <property type="protein sequence ID" value="QQB15688.1"/>
    <property type="molecule type" value="Genomic_DNA"/>
</dbReference>
<dbReference type="GO" id="GO:0003700">
    <property type="term" value="F:DNA-binding transcription factor activity"/>
    <property type="evidence" value="ECO:0007669"/>
    <property type="project" value="InterPro"/>
</dbReference>
<name>A0A7T4A1U3_9MICO</name>
<dbReference type="AlphaFoldDB" id="A0A7T4A1U3"/>
<evidence type="ECO:0000256" key="3">
    <source>
        <dbReference type="ARBA" id="ARBA00023163"/>
    </source>
</evidence>
<dbReference type="SUPFAM" id="SSF46785">
    <property type="entry name" value="Winged helix' DNA-binding domain"/>
    <property type="match status" value="1"/>
</dbReference>
<dbReference type="InterPro" id="IPR036388">
    <property type="entry name" value="WH-like_DNA-bd_sf"/>
</dbReference>
<gene>
    <name evidence="5" type="ORF">I6H47_07125</name>
</gene>
<organism evidence="5 6">
    <name type="scientific">Brevibacterium casei</name>
    <dbReference type="NCBI Taxonomy" id="33889"/>
    <lineage>
        <taxon>Bacteria</taxon>
        <taxon>Bacillati</taxon>
        <taxon>Actinomycetota</taxon>
        <taxon>Actinomycetes</taxon>
        <taxon>Micrococcales</taxon>
        <taxon>Brevibacteriaceae</taxon>
        <taxon>Brevibacterium</taxon>
    </lineage>
</organism>
<dbReference type="InterPro" id="IPR036390">
    <property type="entry name" value="WH_DNA-bd_sf"/>
</dbReference>
<dbReference type="CDD" id="cd00090">
    <property type="entry name" value="HTH_ARSR"/>
    <property type="match status" value="1"/>
</dbReference>
<keyword evidence="2" id="KW-0238">DNA-binding</keyword>
<dbReference type="GO" id="GO:0003677">
    <property type="term" value="F:DNA binding"/>
    <property type="evidence" value="ECO:0007669"/>
    <property type="project" value="UniProtKB-KW"/>
</dbReference>
<protein>
    <submittedName>
        <fullName evidence="5">MarR family transcriptional regulator</fullName>
    </submittedName>
</protein>
<keyword evidence="1" id="KW-0805">Transcription regulation</keyword>
<evidence type="ECO:0000256" key="1">
    <source>
        <dbReference type="ARBA" id="ARBA00023015"/>
    </source>
</evidence>
<dbReference type="RefSeq" id="WP_140955739.1">
    <property type="nucleotide sequence ID" value="NZ_CP065989.1"/>
</dbReference>
<dbReference type="Pfam" id="PF12802">
    <property type="entry name" value="MarR_2"/>
    <property type="match status" value="1"/>
</dbReference>
<evidence type="ECO:0000256" key="2">
    <source>
        <dbReference type="ARBA" id="ARBA00023125"/>
    </source>
</evidence>
<dbReference type="InterPro" id="IPR000835">
    <property type="entry name" value="HTH_MarR-typ"/>
</dbReference>
<feature type="domain" description="HTH marR-type" evidence="4">
    <location>
        <begin position="41"/>
        <end position="85"/>
    </location>
</feature>
<dbReference type="InterPro" id="IPR052362">
    <property type="entry name" value="HTH-GbsR_regulator"/>
</dbReference>
<accession>A0A7T4A1U3</accession>